<proteinExistence type="inferred from homology"/>
<feature type="compositionally biased region" description="Low complexity" evidence="4">
    <location>
        <begin position="121"/>
        <end position="131"/>
    </location>
</feature>
<sequence>MASVYPSGRAPPARSSQPPPPPPPPYGSSSRSHSSQHQPPPPGSQQYPPGPPPGVPPYSSGTSSGYGGHYSGGGGHHHQPQRPSHHDRPPGGGGGGGYGNYPPPPPPPSSSSYPAQAPGRNPSSNSSSHPNSGDHHQQHQSHPVKRETEEERRERKKKEYEMRKQRDAKASAHHSQQKQRIEKKPSVVPDKAENRLKRPSTFLCKIKFRNELPDPVSQPKLLRIYNDKDRYSKYSITSMEKTFKHKLYVEPDLGIPLDLLDLSVYNPPKTKAPLDPADAELLVDDEVGVKQKAELARRKERPTDKGVAWLVKTTYISPVSMDPAKQSLTEKQAKELREQKEGRKGPINDRDHQIQAIEETFRVSKMEPVHQTKPELKPVEVLPLLPDFSRCGDQFVHVVFDTEPTGDSELYSKLDRNTRDYLESRAVVKSYSLPKEDGKTEKFLGYMVPKLDEAHDDDDEIPYTWIREYQWDVRGEDARNNYVFCFGKDAVQYLPISSKLILHKKKAREGRSKDDVDNQFLVPSSVTVRRRDLTEEEEDQRESMRRIFMDGRLTETAIEEEAPTTKSNKRPMEIERHSTKRRRPSYQEETREASEDEDVSI</sequence>
<dbReference type="KEGG" id="smo:SELMODRAFT_446192"/>
<evidence type="ECO:0000313" key="5">
    <source>
        <dbReference type="EMBL" id="EFJ13666.1"/>
    </source>
</evidence>
<name>D8SPG6_SELML</name>
<feature type="compositionally biased region" description="Basic and acidic residues" evidence="4">
    <location>
        <begin position="541"/>
        <end position="553"/>
    </location>
</feature>
<dbReference type="OMA" id="KHEPEQD"/>
<dbReference type="OrthoDB" id="10260285at2759"/>
<feature type="compositionally biased region" description="Gly residues" evidence="4">
    <location>
        <begin position="64"/>
        <end position="74"/>
    </location>
</feature>
<evidence type="ECO:0000256" key="1">
    <source>
        <dbReference type="ARBA" id="ARBA00004123"/>
    </source>
</evidence>
<feature type="compositionally biased region" description="Pro residues" evidence="4">
    <location>
        <begin position="17"/>
        <end position="26"/>
    </location>
</feature>
<keyword evidence="6" id="KW-1185">Reference proteome</keyword>
<reference evidence="5 6" key="1">
    <citation type="journal article" date="2011" name="Science">
        <title>The Selaginella genome identifies genetic changes associated with the evolution of vascular plants.</title>
        <authorList>
            <person name="Banks J.A."/>
            <person name="Nishiyama T."/>
            <person name="Hasebe M."/>
            <person name="Bowman J.L."/>
            <person name="Gribskov M."/>
            <person name="dePamphilis C."/>
            <person name="Albert V.A."/>
            <person name="Aono N."/>
            <person name="Aoyama T."/>
            <person name="Ambrose B.A."/>
            <person name="Ashton N.W."/>
            <person name="Axtell M.J."/>
            <person name="Barker E."/>
            <person name="Barker M.S."/>
            <person name="Bennetzen J.L."/>
            <person name="Bonawitz N.D."/>
            <person name="Chapple C."/>
            <person name="Cheng C."/>
            <person name="Correa L.G."/>
            <person name="Dacre M."/>
            <person name="DeBarry J."/>
            <person name="Dreyer I."/>
            <person name="Elias M."/>
            <person name="Engstrom E.M."/>
            <person name="Estelle M."/>
            <person name="Feng L."/>
            <person name="Finet C."/>
            <person name="Floyd S.K."/>
            <person name="Frommer W.B."/>
            <person name="Fujita T."/>
            <person name="Gramzow L."/>
            <person name="Gutensohn M."/>
            <person name="Harholt J."/>
            <person name="Hattori M."/>
            <person name="Heyl A."/>
            <person name="Hirai T."/>
            <person name="Hiwatashi Y."/>
            <person name="Ishikawa M."/>
            <person name="Iwata M."/>
            <person name="Karol K.G."/>
            <person name="Koehler B."/>
            <person name="Kolukisaoglu U."/>
            <person name="Kubo M."/>
            <person name="Kurata T."/>
            <person name="Lalonde S."/>
            <person name="Li K."/>
            <person name="Li Y."/>
            <person name="Litt A."/>
            <person name="Lyons E."/>
            <person name="Manning G."/>
            <person name="Maruyama T."/>
            <person name="Michael T.P."/>
            <person name="Mikami K."/>
            <person name="Miyazaki S."/>
            <person name="Morinaga S."/>
            <person name="Murata T."/>
            <person name="Mueller-Roeber B."/>
            <person name="Nelson D.R."/>
            <person name="Obara M."/>
            <person name="Oguri Y."/>
            <person name="Olmstead R.G."/>
            <person name="Onodera N."/>
            <person name="Petersen B.L."/>
            <person name="Pils B."/>
            <person name="Prigge M."/>
            <person name="Rensing S.A."/>
            <person name="Riano-Pachon D.M."/>
            <person name="Roberts A.W."/>
            <person name="Sato Y."/>
            <person name="Scheller H.V."/>
            <person name="Schulz B."/>
            <person name="Schulz C."/>
            <person name="Shakirov E.V."/>
            <person name="Shibagaki N."/>
            <person name="Shinohara N."/>
            <person name="Shippen D.E."/>
            <person name="Soerensen I."/>
            <person name="Sotooka R."/>
            <person name="Sugimoto N."/>
            <person name="Sugita M."/>
            <person name="Sumikawa N."/>
            <person name="Tanurdzic M."/>
            <person name="Theissen G."/>
            <person name="Ulvskov P."/>
            <person name="Wakazuki S."/>
            <person name="Weng J.K."/>
            <person name="Willats W.W."/>
            <person name="Wipf D."/>
            <person name="Wolf P.G."/>
            <person name="Yang L."/>
            <person name="Zimmer A.D."/>
            <person name="Zhu Q."/>
            <person name="Mitros T."/>
            <person name="Hellsten U."/>
            <person name="Loque D."/>
            <person name="Otillar R."/>
            <person name="Salamov A."/>
            <person name="Schmutz J."/>
            <person name="Shapiro H."/>
            <person name="Lindquist E."/>
            <person name="Lucas S."/>
            <person name="Rokhsar D."/>
            <person name="Grigoriev I.V."/>
        </authorList>
    </citation>
    <scope>NUCLEOTIDE SEQUENCE [LARGE SCALE GENOMIC DNA]</scope>
</reference>
<dbReference type="InParanoid" id="D8SPG6"/>
<evidence type="ECO:0000256" key="2">
    <source>
        <dbReference type="ARBA" id="ARBA00007560"/>
    </source>
</evidence>
<evidence type="ECO:0000313" key="6">
    <source>
        <dbReference type="Proteomes" id="UP000001514"/>
    </source>
</evidence>
<comment type="similarity">
    <text evidence="2">Belongs to the PAF1 family.</text>
</comment>
<dbReference type="eggNOG" id="KOG2478">
    <property type="taxonomic scope" value="Eukaryota"/>
</dbReference>
<feature type="region of interest" description="Disordered" evidence="4">
    <location>
        <begin position="1"/>
        <end position="196"/>
    </location>
</feature>
<dbReference type="PANTHER" id="PTHR23188:SF12">
    <property type="entry name" value="RNA POLYMERASE II-ASSOCIATED FACTOR 1 HOMOLOG"/>
    <property type="match status" value="1"/>
</dbReference>
<feature type="compositionally biased region" description="Basic and acidic residues" evidence="4">
    <location>
        <begin position="179"/>
        <end position="196"/>
    </location>
</feature>
<dbReference type="HOGENOM" id="CLU_027299_0_0_1"/>
<dbReference type="Proteomes" id="UP000001514">
    <property type="component" value="Unassembled WGS sequence"/>
</dbReference>
<evidence type="ECO:0000256" key="4">
    <source>
        <dbReference type="SAM" id="MobiDB-lite"/>
    </source>
</evidence>
<dbReference type="GO" id="GO:0003682">
    <property type="term" value="F:chromatin binding"/>
    <property type="evidence" value="ECO:0000318"/>
    <property type="project" value="GO_Central"/>
</dbReference>
<dbReference type="PANTHER" id="PTHR23188">
    <property type="entry name" value="RNA POLYMERASE II-ASSOCIATED FACTOR 1 HOMOLOG"/>
    <property type="match status" value="1"/>
</dbReference>
<dbReference type="AlphaFoldDB" id="D8SPG6"/>
<evidence type="ECO:0000256" key="3">
    <source>
        <dbReference type="ARBA" id="ARBA00023242"/>
    </source>
</evidence>
<feature type="compositionally biased region" description="Gly residues" evidence="4">
    <location>
        <begin position="90"/>
        <end position="99"/>
    </location>
</feature>
<feature type="compositionally biased region" description="Pro residues" evidence="4">
    <location>
        <begin position="38"/>
        <end position="56"/>
    </location>
</feature>
<dbReference type="EMBL" id="GL377631">
    <property type="protein sequence ID" value="EFJ13666.1"/>
    <property type="molecule type" value="Genomic_DNA"/>
</dbReference>
<feature type="compositionally biased region" description="Low complexity" evidence="4">
    <location>
        <begin position="27"/>
        <end position="37"/>
    </location>
</feature>
<feature type="compositionally biased region" description="Basic and acidic residues" evidence="4">
    <location>
        <begin position="144"/>
        <end position="170"/>
    </location>
</feature>
<feature type="region of interest" description="Disordered" evidence="4">
    <location>
        <begin position="531"/>
        <end position="601"/>
    </location>
</feature>
<feature type="compositionally biased region" description="Basic and acidic residues" evidence="4">
    <location>
        <begin position="331"/>
        <end position="347"/>
    </location>
</feature>
<dbReference type="GO" id="GO:0016593">
    <property type="term" value="C:Cdc73/Paf1 complex"/>
    <property type="evidence" value="ECO:0000318"/>
    <property type="project" value="GO_Central"/>
</dbReference>
<dbReference type="FunCoup" id="D8SPG6">
    <property type="interactions" value="4486"/>
</dbReference>
<gene>
    <name evidence="5" type="ORF">SELMODRAFT_446192</name>
</gene>
<feature type="region of interest" description="Disordered" evidence="4">
    <location>
        <begin position="324"/>
        <end position="347"/>
    </location>
</feature>
<evidence type="ECO:0008006" key="7">
    <source>
        <dbReference type="Google" id="ProtNLM"/>
    </source>
</evidence>
<keyword evidence="3" id="KW-0539">Nucleus</keyword>
<protein>
    <recommendedName>
        <fullName evidence="7">Paf1 complex protein</fullName>
    </recommendedName>
</protein>
<dbReference type="STRING" id="88036.D8SPG6"/>
<accession>D8SPG6</accession>
<dbReference type="InterPro" id="IPR007133">
    <property type="entry name" value="RNA_pol_II-assoc_Paf1"/>
</dbReference>
<feature type="compositionally biased region" description="Low complexity" evidence="4">
    <location>
        <begin position="1"/>
        <end position="16"/>
    </location>
</feature>
<dbReference type="Pfam" id="PF03985">
    <property type="entry name" value="Paf1"/>
    <property type="match status" value="1"/>
</dbReference>
<comment type="subcellular location">
    <subcellularLocation>
        <location evidence="1">Nucleus</location>
    </subcellularLocation>
</comment>
<organism evidence="6">
    <name type="scientific">Selaginella moellendorffii</name>
    <name type="common">Spikemoss</name>
    <dbReference type="NCBI Taxonomy" id="88036"/>
    <lineage>
        <taxon>Eukaryota</taxon>
        <taxon>Viridiplantae</taxon>
        <taxon>Streptophyta</taxon>
        <taxon>Embryophyta</taxon>
        <taxon>Tracheophyta</taxon>
        <taxon>Lycopodiopsida</taxon>
        <taxon>Selaginellales</taxon>
        <taxon>Selaginellaceae</taxon>
        <taxon>Selaginella</taxon>
    </lineage>
</organism>
<dbReference type="Gramene" id="EFJ13666">
    <property type="protein sequence ID" value="EFJ13666"/>
    <property type="gene ID" value="SELMODRAFT_446192"/>
</dbReference>
<dbReference type="GO" id="GO:0006368">
    <property type="term" value="P:transcription elongation by RNA polymerase II"/>
    <property type="evidence" value="ECO:0007669"/>
    <property type="project" value="InterPro"/>
</dbReference>
<dbReference type="GO" id="GO:0000993">
    <property type="term" value="F:RNA polymerase II complex binding"/>
    <property type="evidence" value="ECO:0000318"/>
    <property type="project" value="GO_Central"/>
</dbReference>